<feature type="domain" description="S-adenosyl-L-homocysteine hydrolase NAD binding" evidence="5">
    <location>
        <begin position="1"/>
        <end position="84"/>
    </location>
</feature>
<organism evidence="6">
    <name type="scientific">marine sediment metagenome</name>
    <dbReference type="NCBI Taxonomy" id="412755"/>
    <lineage>
        <taxon>unclassified sequences</taxon>
        <taxon>metagenomes</taxon>
        <taxon>ecological metagenomes</taxon>
    </lineage>
</organism>
<dbReference type="InterPro" id="IPR042172">
    <property type="entry name" value="Adenosylhomocyst_ase-like_sf"/>
</dbReference>
<evidence type="ECO:0000256" key="1">
    <source>
        <dbReference type="ARBA" id="ARBA00001911"/>
    </source>
</evidence>
<dbReference type="EMBL" id="BART01035669">
    <property type="protein sequence ID" value="GAH16481.1"/>
    <property type="molecule type" value="Genomic_DNA"/>
</dbReference>
<dbReference type="GO" id="GO:0004013">
    <property type="term" value="F:adenosylhomocysteinase activity"/>
    <property type="evidence" value="ECO:0007669"/>
    <property type="project" value="TreeGrafter"/>
</dbReference>
<evidence type="ECO:0000256" key="4">
    <source>
        <dbReference type="ARBA" id="ARBA00023027"/>
    </source>
</evidence>
<dbReference type="SUPFAM" id="SSF52283">
    <property type="entry name" value="Formate/glycerate dehydrogenase catalytic domain-like"/>
    <property type="match status" value="1"/>
</dbReference>
<feature type="non-terminal residue" evidence="6">
    <location>
        <position position="1"/>
    </location>
</feature>
<evidence type="ECO:0000256" key="3">
    <source>
        <dbReference type="ARBA" id="ARBA00022563"/>
    </source>
</evidence>
<dbReference type="SMART" id="SM00997">
    <property type="entry name" value="AdoHcyase_NAD"/>
    <property type="match status" value="1"/>
</dbReference>
<evidence type="ECO:0000256" key="2">
    <source>
        <dbReference type="ARBA" id="ARBA00007122"/>
    </source>
</evidence>
<dbReference type="Gene3D" id="3.40.50.720">
    <property type="entry name" value="NAD(P)-binding Rossmann-like Domain"/>
    <property type="match status" value="1"/>
</dbReference>
<dbReference type="InterPro" id="IPR036291">
    <property type="entry name" value="NAD(P)-bd_dom_sf"/>
</dbReference>
<dbReference type="Pfam" id="PF00670">
    <property type="entry name" value="AdoHcyase_NAD"/>
    <property type="match status" value="1"/>
</dbReference>
<keyword evidence="3" id="KW-0554">One-carbon metabolism</keyword>
<dbReference type="AlphaFoldDB" id="X1D6Y0"/>
<dbReference type="GO" id="GO:0033353">
    <property type="term" value="P:S-adenosylmethionine cycle"/>
    <property type="evidence" value="ECO:0007669"/>
    <property type="project" value="TreeGrafter"/>
</dbReference>
<dbReference type="SUPFAM" id="SSF51735">
    <property type="entry name" value="NAD(P)-binding Rossmann-fold domains"/>
    <property type="match status" value="1"/>
</dbReference>
<accession>X1D6Y0</accession>
<dbReference type="GO" id="GO:0005829">
    <property type="term" value="C:cytosol"/>
    <property type="evidence" value="ECO:0007669"/>
    <property type="project" value="TreeGrafter"/>
</dbReference>
<dbReference type="GO" id="GO:0006730">
    <property type="term" value="P:one-carbon metabolic process"/>
    <property type="evidence" value="ECO:0007669"/>
    <property type="project" value="UniProtKB-KW"/>
</dbReference>
<name>X1D6Y0_9ZZZZ</name>
<sequence length="134" mass="15228">ADMIITATGCKDVIRKEHFEVMKDQCNIANTGHFNIEINIPDLEQLSEEKTQIRPFVEQYTMKDGRKINLLGEGRLINLAAAEGHPSEIMDLSFALQALASEYAVKHKKELSEMGGKVVLIQKRLIIMWRFLIS</sequence>
<comment type="cofactor">
    <cofactor evidence="1">
        <name>NAD(+)</name>
        <dbReference type="ChEBI" id="CHEBI:57540"/>
    </cofactor>
</comment>
<dbReference type="PANTHER" id="PTHR23420">
    <property type="entry name" value="ADENOSYLHOMOCYSTEINASE"/>
    <property type="match status" value="1"/>
</dbReference>
<comment type="similarity">
    <text evidence="2">Belongs to the adenosylhomocysteinase family.</text>
</comment>
<reference evidence="6" key="1">
    <citation type="journal article" date="2014" name="Front. Microbiol.">
        <title>High frequency of phylogenetically diverse reductive dehalogenase-homologous genes in deep subseafloor sedimentary metagenomes.</title>
        <authorList>
            <person name="Kawai M."/>
            <person name="Futagami T."/>
            <person name="Toyoda A."/>
            <person name="Takaki Y."/>
            <person name="Nishi S."/>
            <person name="Hori S."/>
            <person name="Arai W."/>
            <person name="Tsubouchi T."/>
            <person name="Morono Y."/>
            <person name="Uchiyama I."/>
            <person name="Ito T."/>
            <person name="Fujiyama A."/>
            <person name="Inagaki F."/>
            <person name="Takami H."/>
        </authorList>
    </citation>
    <scope>NUCLEOTIDE SEQUENCE</scope>
    <source>
        <strain evidence="6">Expedition CK06-06</strain>
    </source>
</reference>
<proteinExistence type="inferred from homology"/>
<dbReference type="PANTHER" id="PTHR23420:SF0">
    <property type="entry name" value="ADENOSYLHOMOCYSTEINASE"/>
    <property type="match status" value="1"/>
</dbReference>
<dbReference type="InterPro" id="IPR000043">
    <property type="entry name" value="Adenosylhomocysteinase-like"/>
</dbReference>
<gene>
    <name evidence="6" type="ORF">S01H4_60473</name>
</gene>
<evidence type="ECO:0000259" key="5">
    <source>
        <dbReference type="SMART" id="SM00997"/>
    </source>
</evidence>
<keyword evidence="4" id="KW-0520">NAD</keyword>
<protein>
    <recommendedName>
        <fullName evidence="5">S-adenosyl-L-homocysteine hydrolase NAD binding domain-containing protein</fullName>
    </recommendedName>
</protein>
<dbReference type="Gene3D" id="3.40.50.1480">
    <property type="entry name" value="Adenosylhomocysteinase-like"/>
    <property type="match status" value="1"/>
</dbReference>
<dbReference type="InterPro" id="IPR015878">
    <property type="entry name" value="Ado_hCys_hydrolase_NAD-bd"/>
</dbReference>
<evidence type="ECO:0000313" key="6">
    <source>
        <dbReference type="EMBL" id="GAH16481.1"/>
    </source>
</evidence>
<comment type="caution">
    <text evidence="6">The sequence shown here is derived from an EMBL/GenBank/DDBJ whole genome shotgun (WGS) entry which is preliminary data.</text>
</comment>